<evidence type="ECO:0000313" key="1">
    <source>
        <dbReference type="EMBL" id="KKL19057.1"/>
    </source>
</evidence>
<name>A0A0F9BYM8_9ZZZZ</name>
<gene>
    <name evidence="1" type="ORF">LCGC14_2469270</name>
    <name evidence="2" type="ORF">LCGC14_2469300</name>
</gene>
<accession>A0A0F9BYM8</accession>
<comment type="caution">
    <text evidence="1">The sequence shown here is derived from an EMBL/GenBank/DDBJ whole genome shotgun (WGS) entry which is preliminary data.</text>
</comment>
<sequence>MAADRGITIRNEKTGTEVSLSKGEFEALFDFLEGWDEDISSWPEDYLVTSEQASDITGRLQLVLGITRPYTWEIELERRTKNGD</sequence>
<proteinExistence type="predicted"/>
<reference evidence="1" key="1">
    <citation type="journal article" date="2015" name="Nature">
        <title>Complex archaea that bridge the gap between prokaryotes and eukaryotes.</title>
        <authorList>
            <person name="Spang A."/>
            <person name="Saw J.H."/>
            <person name="Jorgensen S.L."/>
            <person name="Zaremba-Niedzwiedzka K."/>
            <person name="Martijn J."/>
            <person name="Lind A.E."/>
            <person name="van Eijk R."/>
            <person name="Schleper C."/>
            <person name="Guy L."/>
            <person name="Ettema T.J."/>
        </authorList>
    </citation>
    <scope>NUCLEOTIDE SEQUENCE</scope>
</reference>
<dbReference type="EMBL" id="LAZR01038625">
    <property type="protein sequence ID" value="KKL19057.1"/>
    <property type="molecule type" value="Genomic_DNA"/>
</dbReference>
<dbReference type="AlphaFoldDB" id="A0A0F9BYM8"/>
<protein>
    <submittedName>
        <fullName evidence="1">Uncharacterized protein</fullName>
    </submittedName>
</protein>
<evidence type="ECO:0000313" key="2">
    <source>
        <dbReference type="EMBL" id="KKL19060.1"/>
    </source>
</evidence>
<organism evidence="1">
    <name type="scientific">marine sediment metagenome</name>
    <dbReference type="NCBI Taxonomy" id="412755"/>
    <lineage>
        <taxon>unclassified sequences</taxon>
        <taxon>metagenomes</taxon>
        <taxon>ecological metagenomes</taxon>
    </lineage>
</organism>
<dbReference type="EMBL" id="LAZR01038625">
    <property type="protein sequence ID" value="KKL19060.1"/>
    <property type="molecule type" value="Genomic_DNA"/>
</dbReference>